<dbReference type="Pfam" id="PF00415">
    <property type="entry name" value="RCC1"/>
    <property type="match status" value="1"/>
</dbReference>
<sequence length="390" mass="43137">MYYRRNFLDEVNSGIFPRSIGLYVMPGDLDCELSIPIQELDILRNPYSILLDMCPEVAQFQLKWLKRRGFSSEALAAVPSRRCLDGGHSLIAELLALFEVMKSAPTLLLQLTGHRINDTLAVIGLLAELMQQNSPPENHPRAVLVTFGIVLRKEADSELLKRDIKELRAFLKRHIPKSSPTLAVRLSLLLSFGLNEDGQCANGQYGIQPEPLRLQGDAAQEKLVDIRGTTDTLVAISDKGELFIWGQNEHGQAGPNLDLQLAASRHLPMAKRIVSADATCCSCVALDEDGAVYTWGTQFLGLGPKVTKLGQPTLLDQPLFGNEKVKRVFAGNTCVGALTETGNFYIWGQNRFGQLALDTDKDQLFPLQVYLPRDVVQVALGTDHTLFITK</sequence>
<dbReference type="InterPro" id="IPR000408">
    <property type="entry name" value="Reg_chr_condens"/>
</dbReference>
<comment type="caution">
    <text evidence="2">The sequence shown here is derived from an EMBL/GenBank/DDBJ whole genome shotgun (WGS) entry which is preliminary data.</text>
</comment>
<dbReference type="GO" id="GO:0019843">
    <property type="term" value="F:rRNA binding"/>
    <property type="evidence" value="ECO:0007669"/>
    <property type="project" value="TreeGrafter"/>
</dbReference>
<dbReference type="AlphaFoldDB" id="A0AA36CK20"/>
<proteinExistence type="predicted"/>
<dbReference type="InterPro" id="IPR009091">
    <property type="entry name" value="RCC1/BLIP-II"/>
</dbReference>
<dbReference type="PANTHER" id="PTHR46337:SF1">
    <property type="entry name" value="RCC1-LIKE G EXCHANGING FACTOR-LIKE PROTEIN"/>
    <property type="match status" value="1"/>
</dbReference>
<gene>
    <name evidence="2" type="ORF">MSPICULIGERA_LOCUS8894</name>
</gene>
<dbReference type="Proteomes" id="UP001177023">
    <property type="component" value="Unassembled WGS sequence"/>
</dbReference>
<feature type="repeat" description="RCC1" evidence="1">
    <location>
        <begin position="342"/>
        <end position="390"/>
    </location>
</feature>
<organism evidence="2 3">
    <name type="scientific">Mesorhabditis spiculigera</name>
    <dbReference type="NCBI Taxonomy" id="96644"/>
    <lineage>
        <taxon>Eukaryota</taxon>
        <taxon>Metazoa</taxon>
        <taxon>Ecdysozoa</taxon>
        <taxon>Nematoda</taxon>
        <taxon>Chromadorea</taxon>
        <taxon>Rhabditida</taxon>
        <taxon>Rhabditina</taxon>
        <taxon>Rhabditomorpha</taxon>
        <taxon>Rhabditoidea</taxon>
        <taxon>Rhabditidae</taxon>
        <taxon>Mesorhabditinae</taxon>
        <taxon>Mesorhabditis</taxon>
    </lineage>
</organism>
<name>A0AA36CK20_9BILA</name>
<dbReference type="EMBL" id="CATQJA010002320">
    <property type="protein sequence ID" value="CAJ0570455.1"/>
    <property type="molecule type" value="Genomic_DNA"/>
</dbReference>
<protein>
    <submittedName>
        <fullName evidence="2">Uncharacterized protein</fullName>
    </submittedName>
</protein>
<reference evidence="2" key="1">
    <citation type="submission" date="2023-06" db="EMBL/GenBank/DDBJ databases">
        <authorList>
            <person name="Delattre M."/>
        </authorList>
    </citation>
    <scope>NUCLEOTIDE SEQUENCE</scope>
    <source>
        <strain evidence="2">AF72</strain>
    </source>
</reference>
<dbReference type="InterPro" id="IPR053035">
    <property type="entry name" value="Mitochondrial_GEF_domain"/>
</dbReference>
<evidence type="ECO:0000256" key="1">
    <source>
        <dbReference type="PROSITE-ProRule" id="PRU00235"/>
    </source>
</evidence>
<accession>A0AA36CK20</accession>
<keyword evidence="3" id="KW-1185">Reference proteome</keyword>
<dbReference type="PROSITE" id="PS50012">
    <property type="entry name" value="RCC1_3"/>
    <property type="match status" value="1"/>
</dbReference>
<dbReference type="GO" id="GO:0005085">
    <property type="term" value="F:guanyl-nucleotide exchange factor activity"/>
    <property type="evidence" value="ECO:0007669"/>
    <property type="project" value="TreeGrafter"/>
</dbReference>
<dbReference type="Gene3D" id="2.130.10.30">
    <property type="entry name" value="Regulator of chromosome condensation 1/beta-lactamase-inhibitor protein II"/>
    <property type="match status" value="1"/>
</dbReference>
<evidence type="ECO:0000313" key="3">
    <source>
        <dbReference type="Proteomes" id="UP001177023"/>
    </source>
</evidence>
<evidence type="ECO:0000313" key="2">
    <source>
        <dbReference type="EMBL" id="CAJ0570455.1"/>
    </source>
</evidence>
<feature type="non-terminal residue" evidence="2">
    <location>
        <position position="1"/>
    </location>
</feature>
<dbReference type="GO" id="GO:0005743">
    <property type="term" value="C:mitochondrial inner membrane"/>
    <property type="evidence" value="ECO:0007669"/>
    <property type="project" value="TreeGrafter"/>
</dbReference>
<dbReference type="GO" id="GO:0070131">
    <property type="term" value="P:positive regulation of mitochondrial translation"/>
    <property type="evidence" value="ECO:0007669"/>
    <property type="project" value="TreeGrafter"/>
</dbReference>
<dbReference type="PANTHER" id="PTHR46337">
    <property type="entry name" value="RCC1-LIKE G EXCHANGING FACTOR-LIKE PROTEIN"/>
    <property type="match status" value="1"/>
</dbReference>
<dbReference type="SUPFAM" id="SSF50985">
    <property type="entry name" value="RCC1/BLIP-II"/>
    <property type="match status" value="1"/>
</dbReference>